<dbReference type="InterPro" id="IPR000825">
    <property type="entry name" value="SUF_FeS_clus_asmbl_SufBD_core"/>
</dbReference>
<gene>
    <name evidence="4" type="ORF">SAMN05421881_10129</name>
</gene>
<dbReference type="GO" id="GO:0016226">
    <property type="term" value="P:iron-sulfur cluster assembly"/>
    <property type="evidence" value="ECO:0007669"/>
    <property type="project" value="InterPro"/>
</dbReference>
<dbReference type="InterPro" id="IPR055346">
    <property type="entry name" value="Fe-S_cluster_assembly_SufBD"/>
</dbReference>
<dbReference type="EMBL" id="FNOY01000012">
    <property type="protein sequence ID" value="SDX91024.1"/>
    <property type="molecule type" value="Genomic_DNA"/>
</dbReference>
<dbReference type="PANTHER" id="PTHR43575:SF1">
    <property type="entry name" value="PROTEIN ABCI7, CHLOROPLASTIC"/>
    <property type="match status" value="1"/>
</dbReference>
<accession>A0A1H3FLL2</accession>
<dbReference type="RefSeq" id="WP_090412562.1">
    <property type="nucleotide sequence ID" value="NZ_FNOY01000012.1"/>
</dbReference>
<dbReference type="InterPro" id="IPR011542">
    <property type="entry name" value="SUF_FeS_clus_asmbl_SufD"/>
</dbReference>
<dbReference type="PANTHER" id="PTHR43575">
    <property type="entry name" value="PROTEIN ABCI7, CHLOROPLASTIC"/>
    <property type="match status" value="1"/>
</dbReference>
<protein>
    <submittedName>
        <fullName evidence="4">Fe-S cluster assembly protein SufD</fullName>
    </submittedName>
</protein>
<dbReference type="SUPFAM" id="SSF101960">
    <property type="entry name" value="Stabilizer of iron transporter SufD"/>
    <property type="match status" value="1"/>
</dbReference>
<dbReference type="Pfam" id="PF01458">
    <property type="entry name" value="SUFBD_core"/>
    <property type="match status" value="1"/>
</dbReference>
<evidence type="ECO:0000256" key="1">
    <source>
        <dbReference type="ARBA" id="ARBA00043967"/>
    </source>
</evidence>
<proteinExistence type="inferred from homology"/>
<keyword evidence="5" id="KW-1185">Reference proteome</keyword>
<dbReference type="Pfam" id="PF19295">
    <property type="entry name" value="SufBD_N"/>
    <property type="match status" value="1"/>
</dbReference>
<dbReference type="AlphaFoldDB" id="A0A1H3FLL2"/>
<dbReference type="InterPro" id="IPR045595">
    <property type="entry name" value="SufBD_N"/>
</dbReference>
<dbReference type="STRING" id="44576.SAMN05421881_10129"/>
<organism evidence="4 5">
    <name type="scientific">Nitrosomonas halophila</name>
    <dbReference type="NCBI Taxonomy" id="44576"/>
    <lineage>
        <taxon>Bacteria</taxon>
        <taxon>Pseudomonadati</taxon>
        <taxon>Pseudomonadota</taxon>
        <taxon>Betaproteobacteria</taxon>
        <taxon>Nitrosomonadales</taxon>
        <taxon>Nitrosomonadaceae</taxon>
        <taxon>Nitrosomonas</taxon>
    </lineage>
</organism>
<dbReference type="Proteomes" id="UP000198640">
    <property type="component" value="Unassembled WGS sequence"/>
</dbReference>
<feature type="domain" description="SUF system FeS cluster assembly SufBD N-terminal" evidence="3">
    <location>
        <begin position="12"/>
        <end position="174"/>
    </location>
</feature>
<evidence type="ECO:0000259" key="2">
    <source>
        <dbReference type="Pfam" id="PF01458"/>
    </source>
</evidence>
<evidence type="ECO:0000313" key="4">
    <source>
        <dbReference type="EMBL" id="SDX91024.1"/>
    </source>
</evidence>
<dbReference type="OrthoDB" id="9768262at2"/>
<feature type="domain" description="SUF system FeS cluster assembly SufBD core" evidence="2">
    <location>
        <begin position="176"/>
        <end position="409"/>
    </location>
</feature>
<comment type="similarity">
    <text evidence="1">Belongs to the iron-sulfur cluster assembly SufBD family.</text>
</comment>
<evidence type="ECO:0000259" key="3">
    <source>
        <dbReference type="Pfam" id="PF19295"/>
    </source>
</evidence>
<dbReference type="InterPro" id="IPR037284">
    <property type="entry name" value="SUF_FeS_clus_asmbl_SufBD_sf"/>
</dbReference>
<dbReference type="NCBIfam" id="TIGR01981">
    <property type="entry name" value="sufD"/>
    <property type="match status" value="1"/>
</dbReference>
<evidence type="ECO:0000313" key="5">
    <source>
        <dbReference type="Proteomes" id="UP000198640"/>
    </source>
</evidence>
<sequence length="437" mass="47645">MSSVIKDDYLTQLIASWKAEAAASAMPAMSWLDQLRTSAAGRIEALRLPTTRDEEWRFTDITPLKSALFPRASVASSLTGSDIARYTLDDVPNRVVFVDGQFSAELSSIEHDSGVIAGNLSSLAREHTATVAHHLGRLADFQDDIFVALNTAFLHDGVGIIIPADVSAAAPIHVLFITSQPEQTTYPRCLVIAEPGARATLVEEYVALRDAAYLTNSVMEMHLARSAQVQHMRVQRESQQAFHIANNTTVIAPDACYRAVSLTLGAQISRYSQNIVLAGEHAECAIDGLTLIAGKQLADTHTFIDHAKPHGRSQQLHKCIADDSARGVFSGKIMVRPHAQLTDSRQMSRNLLLSDKARVDTKPQLEIFADDVKCAHGATIGQLDKEALFYLRSRGLSDAAARNLLTYAFGGEVINRIPVASLKQQLEKLVLVSTQVN</sequence>
<name>A0A1H3FLL2_9PROT</name>
<reference evidence="4 5" key="1">
    <citation type="submission" date="2016-10" db="EMBL/GenBank/DDBJ databases">
        <authorList>
            <person name="de Groot N.N."/>
        </authorList>
    </citation>
    <scope>NUCLEOTIDE SEQUENCE [LARGE SCALE GENOMIC DNA]</scope>
    <source>
        <strain evidence="4 5">Nm1</strain>
    </source>
</reference>